<evidence type="ECO:0000256" key="4">
    <source>
        <dbReference type="SAM" id="MobiDB-lite"/>
    </source>
</evidence>
<dbReference type="Pfam" id="PF09339">
    <property type="entry name" value="HTH_IclR"/>
    <property type="match status" value="1"/>
</dbReference>
<dbReference type="PROSITE" id="PS51077">
    <property type="entry name" value="HTH_ICLR"/>
    <property type="match status" value="1"/>
</dbReference>
<dbReference type="STRING" id="316058.RPB_4432"/>
<reference evidence="7 8" key="1">
    <citation type="submission" date="2006-01" db="EMBL/GenBank/DDBJ databases">
        <title>Complete sequence of Rhodopseudomonas palustris HaA2.</title>
        <authorList>
            <consortium name="US DOE Joint Genome Institute"/>
            <person name="Copeland A."/>
            <person name="Lucas S."/>
            <person name="Lapidus A."/>
            <person name="Barry K."/>
            <person name="Detter J.C."/>
            <person name="Glavina T."/>
            <person name="Hammon N."/>
            <person name="Israni S."/>
            <person name="Pitluck S."/>
            <person name="Chain P."/>
            <person name="Malfatti S."/>
            <person name="Shin M."/>
            <person name="Vergez L."/>
            <person name="Schmutz J."/>
            <person name="Larimer F."/>
            <person name="Land M."/>
            <person name="Hauser L."/>
            <person name="Pelletier D.A."/>
            <person name="Kyrpides N."/>
            <person name="Anderson I."/>
            <person name="Oda Y."/>
            <person name="Harwood C.S."/>
            <person name="Richardson P."/>
        </authorList>
    </citation>
    <scope>NUCLEOTIDE SEQUENCE [LARGE SCALE GENOMIC DNA]</scope>
    <source>
        <strain evidence="7 8">HaA2</strain>
    </source>
</reference>
<keyword evidence="3" id="KW-0804">Transcription</keyword>
<keyword evidence="8" id="KW-1185">Reference proteome</keyword>
<dbReference type="InterPro" id="IPR050707">
    <property type="entry name" value="HTH_MetabolicPath_Reg"/>
</dbReference>
<name>Q2IRP2_RHOP2</name>
<dbReference type="InterPro" id="IPR036388">
    <property type="entry name" value="WH-like_DNA-bd_sf"/>
</dbReference>
<protein>
    <submittedName>
        <fullName evidence="7">Transcriptional regulator, IclR family</fullName>
    </submittedName>
</protein>
<dbReference type="KEGG" id="rpb:RPB_4432"/>
<dbReference type="AlphaFoldDB" id="Q2IRP2"/>
<evidence type="ECO:0000313" key="8">
    <source>
        <dbReference type="Proteomes" id="UP000008809"/>
    </source>
</evidence>
<dbReference type="SUPFAM" id="SSF46785">
    <property type="entry name" value="Winged helix' DNA-binding domain"/>
    <property type="match status" value="1"/>
</dbReference>
<dbReference type="eggNOG" id="COG1414">
    <property type="taxonomic scope" value="Bacteria"/>
</dbReference>
<dbReference type="PANTHER" id="PTHR30136">
    <property type="entry name" value="HELIX-TURN-HELIX TRANSCRIPTIONAL REGULATOR, ICLR FAMILY"/>
    <property type="match status" value="1"/>
</dbReference>
<dbReference type="SMART" id="SM00346">
    <property type="entry name" value="HTH_ICLR"/>
    <property type="match status" value="1"/>
</dbReference>
<evidence type="ECO:0000259" key="5">
    <source>
        <dbReference type="PROSITE" id="PS51077"/>
    </source>
</evidence>
<keyword evidence="2" id="KW-0238">DNA-binding</keyword>
<dbReference type="EMBL" id="CP000250">
    <property type="protein sequence ID" value="ABD09118.1"/>
    <property type="molecule type" value="Genomic_DNA"/>
</dbReference>
<dbReference type="Gene3D" id="1.10.10.10">
    <property type="entry name" value="Winged helix-like DNA-binding domain superfamily/Winged helix DNA-binding domain"/>
    <property type="match status" value="1"/>
</dbReference>
<dbReference type="InterPro" id="IPR005471">
    <property type="entry name" value="Tscrpt_reg_IclR_N"/>
</dbReference>
<dbReference type="GO" id="GO:0003677">
    <property type="term" value="F:DNA binding"/>
    <property type="evidence" value="ECO:0007669"/>
    <property type="project" value="UniProtKB-KW"/>
</dbReference>
<evidence type="ECO:0000256" key="3">
    <source>
        <dbReference type="ARBA" id="ARBA00023163"/>
    </source>
</evidence>
<evidence type="ECO:0000313" key="7">
    <source>
        <dbReference type="EMBL" id="ABD09118.1"/>
    </source>
</evidence>
<keyword evidence="1" id="KW-0805">Transcription regulation</keyword>
<organism evidence="7 8">
    <name type="scientific">Rhodopseudomonas palustris (strain HaA2)</name>
    <dbReference type="NCBI Taxonomy" id="316058"/>
    <lineage>
        <taxon>Bacteria</taxon>
        <taxon>Pseudomonadati</taxon>
        <taxon>Pseudomonadota</taxon>
        <taxon>Alphaproteobacteria</taxon>
        <taxon>Hyphomicrobiales</taxon>
        <taxon>Nitrobacteraceae</taxon>
        <taxon>Rhodopseudomonas</taxon>
    </lineage>
</organism>
<proteinExistence type="predicted"/>
<dbReference type="HOGENOM" id="CLU_062618_6_0_5"/>
<dbReference type="GO" id="GO:0045892">
    <property type="term" value="P:negative regulation of DNA-templated transcription"/>
    <property type="evidence" value="ECO:0007669"/>
    <property type="project" value="TreeGrafter"/>
</dbReference>
<evidence type="ECO:0000256" key="2">
    <source>
        <dbReference type="ARBA" id="ARBA00023125"/>
    </source>
</evidence>
<feature type="domain" description="IclR-ED" evidence="6">
    <location>
        <begin position="78"/>
        <end position="261"/>
    </location>
</feature>
<dbReference type="PROSITE" id="PS51078">
    <property type="entry name" value="ICLR_ED"/>
    <property type="match status" value="1"/>
</dbReference>
<gene>
    <name evidence="7" type="ordered locus">RPB_4432</name>
</gene>
<dbReference type="SUPFAM" id="SSF55781">
    <property type="entry name" value="GAF domain-like"/>
    <property type="match status" value="1"/>
</dbReference>
<dbReference type="Gene3D" id="3.30.450.40">
    <property type="match status" value="1"/>
</dbReference>
<dbReference type="Pfam" id="PF01614">
    <property type="entry name" value="IclR_C"/>
    <property type="match status" value="1"/>
</dbReference>
<dbReference type="InterPro" id="IPR014757">
    <property type="entry name" value="Tscrpt_reg_IclR_C"/>
</dbReference>
<evidence type="ECO:0000259" key="6">
    <source>
        <dbReference type="PROSITE" id="PS51078"/>
    </source>
</evidence>
<dbReference type="InterPro" id="IPR029016">
    <property type="entry name" value="GAF-like_dom_sf"/>
</dbReference>
<feature type="domain" description="HTH iclR-type" evidence="5">
    <location>
        <begin position="16"/>
        <end position="77"/>
    </location>
</feature>
<accession>Q2IRP2</accession>
<feature type="region of interest" description="Disordered" evidence="4">
    <location>
        <begin position="252"/>
        <end position="271"/>
    </location>
</feature>
<dbReference type="GO" id="GO:0003700">
    <property type="term" value="F:DNA-binding transcription factor activity"/>
    <property type="evidence" value="ECO:0007669"/>
    <property type="project" value="TreeGrafter"/>
</dbReference>
<dbReference type="InterPro" id="IPR036390">
    <property type="entry name" value="WH_DNA-bd_sf"/>
</dbReference>
<sequence length="271" mass="28755">MNAVTFIGMVGMGAESQSVARAVDILQLLSDNGSLGVREIARRMELSPTIVHRLVSTLASTGLAEQAPDTQKYRIGYRAFRIGSSFLSQNDLDRASTPELVALAEQHQISSFLGVLRGGAMVYLKVVKSNGPIAINNQPGSLAAIHSTAFGKVMLAALPDKEAAEVLGKEPYKRLTKKTKVTFRALLGELREIRETGIAISDEENLVNVYSVGAAVRDASGEVIASLSGAVPRQGMTKREIEHVNALVKSAADSVSRKMGAPSAPSGGRGR</sequence>
<dbReference type="PANTHER" id="PTHR30136:SF24">
    <property type="entry name" value="HTH-TYPE TRANSCRIPTIONAL REPRESSOR ALLR"/>
    <property type="match status" value="1"/>
</dbReference>
<dbReference type="Proteomes" id="UP000008809">
    <property type="component" value="Chromosome"/>
</dbReference>
<evidence type="ECO:0000256" key="1">
    <source>
        <dbReference type="ARBA" id="ARBA00023015"/>
    </source>
</evidence>